<dbReference type="Gene3D" id="3.40.1580.20">
    <property type="entry name" value="Syd protein"/>
    <property type="match status" value="1"/>
</dbReference>
<dbReference type="RefSeq" id="WP_126761589.1">
    <property type="nucleotide sequence ID" value="NZ_JBHLTZ010000004.1"/>
</dbReference>
<keyword evidence="5" id="KW-1185">Reference proteome</keyword>
<organism evidence="4 5">
    <name type="scientific">Pseudidiomarina halophila</name>
    <dbReference type="NCBI Taxonomy" id="1449799"/>
    <lineage>
        <taxon>Bacteria</taxon>
        <taxon>Pseudomonadati</taxon>
        <taxon>Pseudomonadota</taxon>
        <taxon>Gammaproteobacteria</taxon>
        <taxon>Alteromonadales</taxon>
        <taxon>Idiomarinaceae</taxon>
        <taxon>Pseudidiomarina</taxon>
    </lineage>
</organism>
<evidence type="ECO:0000256" key="1">
    <source>
        <dbReference type="ARBA" id="ARBA00022475"/>
    </source>
</evidence>
<keyword evidence="2" id="KW-0997">Cell inner membrane</keyword>
<dbReference type="CDD" id="cd16323">
    <property type="entry name" value="Syd"/>
    <property type="match status" value="1"/>
</dbReference>
<dbReference type="OrthoDB" id="5599437at2"/>
<evidence type="ECO:0000256" key="2">
    <source>
        <dbReference type="ARBA" id="ARBA00022519"/>
    </source>
</evidence>
<evidence type="ECO:0000256" key="3">
    <source>
        <dbReference type="ARBA" id="ARBA00023136"/>
    </source>
</evidence>
<dbReference type="Pfam" id="PF07348">
    <property type="entry name" value="Syd"/>
    <property type="match status" value="1"/>
</dbReference>
<keyword evidence="1" id="KW-1003">Cell membrane</keyword>
<evidence type="ECO:0000313" key="4">
    <source>
        <dbReference type="EMBL" id="RUO54315.1"/>
    </source>
</evidence>
<proteinExistence type="predicted"/>
<reference evidence="5" key="1">
    <citation type="journal article" date="2018" name="Front. Microbiol.">
        <title>Genome-Based Analysis Reveals the Taxonomy and Diversity of the Family Idiomarinaceae.</title>
        <authorList>
            <person name="Liu Y."/>
            <person name="Lai Q."/>
            <person name="Shao Z."/>
        </authorList>
    </citation>
    <scope>NUCLEOTIDE SEQUENCE [LARGE SCALE GENOMIC DNA]</scope>
    <source>
        <strain evidence="5">BH195</strain>
    </source>
</reference>
<dbReference type="InterPro" id="IPR009948">
    <property type="entry name" value="Syd"/>
</dbReference>
<protein>
    <submittedName>
        <fullName evidence="4">SecY-interacting protein Syd</fullName>
    </submittedName>
</protein>
<dbReference type="EMBL" id="PIPW01000001">
    <property type="protein sequence ID" value="RUO54315.1"/>
    <property type="molecule type" value="Genomic_DNA"/>
</dbReference>
<dbReference type="GO" id="GO:0009898">
    <property type="term" value="C:cytoplasmic side of plasma membrane"/>
    <property type="evidence" value="ECO:0007669"/>
    <property type="project" value="InterPro"/>
</dbReference>
<gene>
    <name evidence="4" type="ORF">CWI69_02535</name>
</gene>
<accession>A0A432Y049</accession>
<dbReference type="AlphaFoldDB" id="A0A432Y049"/>
<name>A0A432Y049_9GAMM</name>
<sequence length="189" mass="21174">MTINDALDDLIARYIAAYEAARVPLVTEANDAWQAPIYTAAVGNDDTVSWQPVRQQQALDFTDLVNALEEPFHEDFVAYFSRWFSADLAVLWDEHPLWLLHLHGDDDAERMLANQAGHVLMKRRLKQPITLFLGLAEESDDLLITLDNQTGVVGLEFVGQEQHETLAATLAEFLTKSTPRVVEKDAAIG</sequence>
<evidence type="ECO:0000313" key="5">
    <source>
        <dbReference type="Proteomes" id="UP000287198"/>
    </source>
</evidence>
<dbReference type="InterPro" id="IPR038228">
    <property type="entry name" value="Syd_sf"/>
</dbReference>
<comment type="caution">
    <text evidence="4">The sequence shown here is derived from an EMBL/GenBank/DDBJ whole genome shotgun (WGS) entry which is preliminary data.</text>
</comment>
<dbReference type="Proteomes" id="UP000287198">
    <property type="component" value="Unassembled WGS sequence"/>
</dbReference>
<keyword evidence="3" id="KW-0472">Membrane</keyword>